<dbReference type="RefSeq" id="WP_275407470.1">
    <property type="nucleotide sequence ID" value="NZ_BAAABP010000039.1"/>
</dbReference>
<dbReference type="Proteomes" id="UP000598174">
    <property type="component" value="Unassembled WGS sequence"/>
</dbReference>
<protein>
    <submittedName>
        <fullName evidence="2">Uncharacterized protein</fullName>
    </submittedName>
</protein>
<feature type="transmembrane region" description="Helical" evidence="1">
    <location>
        <begin position="20"/>
        <end position="42"/>
    </location>
</feature>
<proteinExistence type="predicted"/>
<keyword evidence="3" id="KW-1185">Reference proteome</keyword>
<organism evidence="2 3">
    <name type="scientific">Paractinoplanes ferrugineus</name>
    <dbReference type="NCBI Taxonomy" id="113564"/>
    <lineage>
        <taxon>Bacteria</taxon>
        <taxon>Bacillati</taxon>
        <taxon>Actinomycetota</taxon>
        <taxon>Actinomycetes</taxon>
        <taxon>Micromonosporales</taxon>
        <taxon>Micromonosporaceae</taxon>
        <taxon>Paractinoplanes</taxon>
    </lineage>
</organism>
<keyword evidence="1" id="KW-0812">Transmembrane</keyword>
<keyword evidence="1" id="KW-1133">Transmembrane helix</keyword>
<evidence type="ECO:0000313" key="3">
    <source>
        <dbReference type="Proteomes" id="UP000598174"/>
    </source>
</evidence>
<dbReference type="AlphaFoldDB" id="A0A919MCS3"/>
<sequence length="44" mass="4629">MADDNKDIEFDKDGGGTMVTVIVSGLILLMVIALGALLYLAFAN</sequence>
<comment type="caution">
    <text evidence="2">The sequence shown here is derived from an EMBL/GenBank/DDBJ whole genome shotgun (WGS) entry which is preliminary data.</text>
</comment>
<reference evidence="2" key="1">
    <citation type="submission" date="2021-01" db="EMBL/GenBank/DDBJ databases">
        <title>Whole genome shotgun sequence of Actinoplanes ferrugineus NBRC 15555.</title>
        <authorList>
            <person name="Komaki H."/>
            <person name="Tamura T."/>
        </authorList>
    </citation>
    <scope>NUCLEOTIDE SEQUENCE</scope>
    <source>
        <strain evidence="2">NBRC 15555</strain>
    </source>
</reference>
<evidence type="ECO:0000313" key="2">
    <source>
        <dbReference type="EMBL" id="GIE11013.1"/>
    </source>
</evidence>
<accession>A0A919MCS3</accession>
<gene>
    <name evidence="2" type="ORF">Afe05nite_28530</name>
</gene>
<evidence type="ECO:0000256" key="1">
    <source>
        <dbReference type="SAM" id="Phobius"/>
    </source>
</evidence>
<dbReference type="EMBL" id="BOMM01000022">
    <property type="protein sequence ID" value="GIE11013.1"/>
    <property type="molecule type" value="Genomic_DNA"/>
</dbReference>
<keyword evidence="1" id="KW-0472">Membrane</keyword>
<name>A0A919MCS3_9ACTN</name>